<dbReference type="Pfam" id="PF19054">
    <property type="entry name" value="DUF5753"/>
    <property type="match status" value="1"/>
</dbReference>
<evidence type="ECO:0000313" key="2">
    <source>
        <dbReference type="EMBL" id="MFD0884440.1"/>
    </source>
</evidence>
<organism evidence="2 3">
    <name type="scientific">Streptosporangium algeriense</name>
    <dbReference type="NCBI Taxonomy" id="1682748"/>
    <lineage>
        <taxon>Bacteria</taxon>
        <taxon>Bacillati</taxon>
        <taxon>Actinomycetota</taxon>
        <taxon>Actinomycetes</taxon>
        <taxon>Streptosporangiales</taxon>
        <taxon>Streptosporangiaceae</taxon>
        <taxon>Streptosporangium</taxon>
    </lineage>
</organism>
<gene>
    <name evidence="2" type="ORF">ACFQ08_07715</name>
</gene>
<name>A0ABW3DKL3_9ACTN</name>
<dbReference type="EMBL" id="JBHTHX010000166">
    <property type="protein sequence ID" value="MFD0884440.1"/>
    <property type="molecule type" value="Genomic_DNA"/>
</dbReference>
<dbReference type="InterPro" id="IPR043917">
    <property type="entry name" value="DUF5753"/>
</dbReference>
<feature type="domain" description="DUF5753" evidence="1">
    <location>
        <begin position="6"/>
        <end position="94"/>
    </location>
</feature>
<reference evidence="3" key="1">
    <citation type="journal article" date="2019" name="Int. J. Syst. Evol. Microbiol.">
        <title>The Global Catalogue of Microorganisms (GCM) 10K type strain sequencing project: providing services to taxonomists for standard genome sequencing and annotation.</title>
        <authorList>
            <consortium name="The Broad Institute Genomics Platform"/>
            <consortium name="The Broad Institute Genome Sequencing Center for Infectious Disease"/>
            <person name="Wu L."/>
            <person name="Ma J."/>
        </authorList>
    </citation>
    <scope>NUCLEOTIDE SEQUENCE [LARGE SCALE GENOMIC DNA]</scope>
    <source>
        <strain evidence="3">CCUG 62974</strain>
    </source>
</reference>
<protein>
    <submittedName>
        <fullName evidence="2">Scr1 family TA system antitoxin-like transcriptional regulator</fullName>
    </submittedName>
</protein>
<comment type="caution">
    <text evidence="2">The sequence shown here is derived from an EMBL/GenBank/DDBJ whole genome shotgun (WGS) entry which is preliminary data.</text>
</comment>
<evidence type="ECO:0000259" key="1">
    <source>
        <dbReference type="Pfam" id="PF19054"/>
    </source>
</evidence>
<keyword evidence="3" id="KW-1185">Reference proteome</keyword>
<sequence>MGERQALFADLEAGAVSIYEYRQTFVPGLLQTPAFTRVRAESDWFQHPAGAPVRTDGVIKGRAGRQRMMSRPGGPTYEVILDEAVIRRRPGDRARRPSRGR</sequence>
<dbReference type="Proteomes" id="UP001597024">
    <property type="component" value="Unassembled WGS sequence"/>
</dbReference>
<accession>A0ABW3DKL3</accession>
<evidence type="ECO:0000313" key="3">
    <source>
        <dbReference type="Proteomes" id="UP001597024"/>
    </source>
</evidence>
<proteinExistence type="predicted"/>